<dbReference type="NCBIfam" id="TIGR02141">
    <property type="entry name" value="modB_ABC"/>
    <property type="match status" value="1"/>
</dbReference>
<dbReference type="Gene3D" id="1.10.3720.10">
    <property type="entry name" value="MetI-like"/>
    <property type="match status" value="1"/>
</dbReference>
<dbReference type="Pfam" id="PF00528">
    <property type="entry name" value="BPD_transp_1"/>
    <property type="match status" value="1"/>
</dbReference>
<sequence>MSDAEYQAIILSVKLATISCLILLLLGTPLAWWLARSHSKLKHIVEAVVALPIVLPPTVLGFYLLIGFAPNSFLGQWWQAITGSQLAFSFSGLVFASCLYSLPFVVQPIQSAFKQIEPGVLDAAKVLRMPRWKQLLSVELPLAKSGFIVAMVLGFAHTLGEFGVVLMIGGNIPGETQVIAIALFDHVESLNFAAAHRLALVLLGISFFALLLTYGVTGAKKRVGSVGVKF</sequence>
<evidence type="ECO:0000256" key="3">
    <source>
        <dbReference type="ARBA" id="ARBA00007069"/>
    </source>
</evidence>
<dbReference type="RefSeq" id="WP_016401806.1">
    <property type="nucleotide sequence ID" value="NZ_BARX01000013.1"/>
</dbReference>
<keyword evidence="9 11" id="KW-1133">Transmembrane helix</keyword>
<dbReference type="GO" id="GO:0015098">
    <property type="term" value="F:molybdate ion transmembrane transporter activity"/>
    <property type="evidence" value="ECO:0007669"/>
    <property type="project" value="UniProtKB-UniRule"/>
</dbReference>
<dbReference type="PANTHER" id="PTHR30183:SF8">
    <property type="entry name" value="MOLYBDENUM TRANSPORT SYSTEM PERMEASE"/>
    <property type="match status" value="1"/>
</dbReference>
<dbReference type="AlphaFoldDB" id="R9PL93"/>
<evidence type="ECO:0000256" key="1">
    <source>
        <dbReference type="ARBA" id="ARBA00002949"/>
    </source>
</evidence>
<feature type="transmembrane region" description="Helical" evidence="11">
    <location>
        <begin position="6"/>
        <end position="35"/>
    </location>
</feature>
<organism evidence="14 15">
    <name type="scientific">Agarivorans albus MKT 106</name>
    <dbReference type="NCBI Taxonomy" id="1331007"/>
    <lineage>
        <taxon>Bacteria</taxon>
        <taxon>Pseudomonadati</taxon>
        <taxon>Pseudomonadota</taxon>
        <taxon>Gammaproteobacteria</taxon>
        <taxon>Alteromonadales</taxon>
        <taxon>Alteromonadaceae</taxon>
        <taxon>Agarivorans</taxon>
    </lineage>
</organism>
<evidence type="ECO:0000259" key="13">
    <source>
        <dbReference type="PROSITE" id="PS50928"/>
    </source>
</evidence>
<keyword evidence="10 11" id="KW-0472">Membrane</keyword>
<comment type="subcellular location">
    <subcellularLocation>
        <location evidence="2 12">Cell inner membrane</location>
        <topology evidence="2 12">Multi-pass membrane protein</topology>
    </subcellularLocation>
    <subcellularLocation>
        <location evidence="11">Cell membrane</location>
        <topology evidence="11">Multi-pass membrane protein</topology>
    </subcellularLocation>
</comment>
<evidence type="ECO:0000256" key="9">
    <source>
        <dbReference type="ARBA" id="ARBA00022989"/>
    </source>
</evidence>
<dbReference type="FunFam" id="1.10.3720.10:FF:000054">
    <property type="entry name" value="Molybdenum transport system permease"/>
    <property type="match status" value="1"/>
</dbReference>
<feature type="transmembrane region" description="Helical" evidence="11">
    <location>
        <begin position="47"/>
        <end position="66"/>
    </location>
</feature>
<evidence type="ECO:0000256" key="4">
    <source>
        <dbReference type="ARBA" id="ARBA00022448"/>
    </source>
</evidence>
<gene>
    <name evidence="14" type="ORF">AALB_2118</name>
</gene>
<keyword evidence="6 12" id="KW-0500">Molybdenum</keyword>
<keyword evidence="5" id="KW-1003">Cell membrane</keyword>
<feature type="domain" description="ABC transmembrane type-1" evidence="13">
    <location>
        <begin position="9"/>
        <end position="213"/>
    </location>
</feature>
<comment type="caution">
    <text evidence="14">The sequence shown here is derived from an EMBL/GenBank/DDBJ whole genome shotgun (WGS) entry which is preliminary data.</text>
</comment>
<dbReference type="PROSITE" id="PS50928">
    <property type="entry name" value="ABC_TM1"/>
    <property type="match status" value="1"/>
</dbReference>
<evidence type="ECO:0000256" key="8">
    <source>
        <dbReference type="ARBA" id="ARBA00022692"/>
    </source>
</evidence>
<dbReference type="OrthoDB" id="9795403at2"/>
<evidence type="ECO:0000256" key="10">
    <source>
        <dbReference type="ARBA" id="ARBA00023136"/>
    </source>
</evidence>
<dbReference type="InterPro" id="IPR035906">
    <property type="entry name" value="MetI-like_sf"/>
</dbReference>
<accession>R9PL93</accession>
<comment type="similarity">
    <text evidence="3 12">Belongs to the binding-protein-dependent transport system permease family. CysTW subfamily.</text>
</comment>
<comment type="function">
    <text evidence="1 12">Part of the binding-protein-dependent transport system for molybdenum; probably responsible for the translocation of the substrate across the membrane.</text>
</comment>
<evidence type="ECO:0000313" key="15">
    <source>
        <dbReference type="Proteomes" id="UP000014461"/>
    </source>
</evidence>
<keyword evidence="4 11" id="KW-0813">Transport</keyword>
<feature type="transmembrane region" description="Helical" evidence="11">
    <location>
        <begin position="194"/>
        <end position="216"/>
    </location>
</feature>
<feature type="transmembrane region" description="Helical" evidence="11">
    <location>
        <begin position="86"/>
        <end position="106"/>
    </location>
</feature>
<dbReference type="EMBL" id="BARX01000013">
    <property type="protein sequence ID" value="GAD02038.1"/>
    <property type="molecule type" value="Genomic_DNA"/>
</dbReference>
<name>R9PL93_AGAAL</name>
<evidence type="ECO:0000313" key="14">
    <source>
        <dbReference type="EMBL" id="GAD02038.1"/>
    </source>
</evidence>
<dbReference type="InterPro" id="IPR000515">
    <property type="entry name" value="MetI-like"/>
</dbReference>
<dbReference type="CDD" id="cd06261">
    <property type="entry name" value="TM_PBP2"/>
    <property type="match status" value="1"/>
</dbReference>
<feature type="transmembrane region" description="Helical" evidence="11">
    <location>
        <begin position="135"/>
        <end position="156"/>
    </location>
</feature>
<dbReference type="STRING" id="1331007.AALB_2118"/>
<keyword evidence="15" id="KW-1185">Reference proteome</keyword>
<protein>
    <recommendedName>
        <fullName evidence="12">Molybdenum transport system permease</fullName>
    </recommendedName>
</protein>
<proteinExistence type="inferred from homology"/>
<keyword evidence="7 12" id="KW-0997">Cell inner membrane</keyword>
<evidence type="ECO:0000256" key="11">
    <source>
        <dbReference type="RuleBase" id="RU363032"/>
    </source>
</evidence>
<evidence type="ECO:0000256" key="7">
    <source>
        <dbReference type="ARBA" id="ARBA00022519"/>
    </source>
</evidence>
<dbReference type="Proteomes" id="UP000014461">
    <property type="component" value="Unassembled WGS sequence"/>
</dbReference>
<evidence type="ECO:0000256" key="12">
    <source>
        <dbReference type="RuleBase" id="RU365097"/>
    </source>
</evidence>
<dbReference type="InterPro" id="IPR011867">
    <property type="entry name" value="ModB_ABC"/>
</dbReference>
<dbReference type="SUPFAM" id="SSF161098">
    <property type="entry name" value="MetI-like"/>
    <property type="match status" value="1"/>
</dbReference>
<dbReference type="PANTHER" id="PTHR30183">
    <property type="entry name" value="MOLYBDENUM TRANSPORT SYSTEM PERMEASE PROTEIN MODB"/>
    <property type="match status" value="1"/>
</dbReference>
<dbReference type="GO" id="GO:0005886">
    <property type="term" value="C:plasma membrane"/>
    <property type="evidence" value="ECO:0007669"/>
    <property type="project" value="UniProtKB-SubCell"/>
</dbReference>
<evidence type="ECO:0000256" key="6">
    <source>
        <dbReference type="ARBA" id="ARBA00022505"/>
    </source>
</evidence>
<evidence type="ECO:0000256" key="5">
    <source>
        <dbReference type="ARBA" id="ARBA00022475"/>
    </source>
</evidence>
<keyword evidence="8 11" id="KW-0812">Transmembrane</keyword>
<reference evidence="14" key="1">
    <citation type="journal article" date="2013" name="Genome Announc.">
        <title>Draft Genome Sequence of Agarivorans albus Strain MKT 106T, an Agarolytic Marine Bacterium.</title>
        <authorList>
            <person name="Yasuike M."/>
            <person name="Nakamura Y."/>
            <person name="Kai W."/>
            <person name="Fujiwara A."/>
            <person name="Fukui Y."/>
            <person name="Satomi M."/>
            <person name="Sano M."/>
        </authorList>
    </citation>
    <scope>NUCLEOTIDE SEQUENCE [LARGE SCALE GENOMIC DNA]</scope>
</reference>
<evidence type="ECO:0000256" key="2">
    <source>
        <dbReference type="ARBA" id="ARBA00004429"/>
    </source>
</evidence>